<dbReference type="SUPFAM" id="SSF52540">
    <property type="entry name" value="P-loop containing nucleoside triphosphate hydrolases"/>
    <property type="match status" value="1"/>
</dbReference>
<dbReference type="CDD" id="cd12252">
    <property type="entry name" value="RRM_DbpA"/>
    <property type="match status" value="1"/>
</dbReference>
<evidence type="ECO:0000313" key="14">
    <source>
        <dbReference type="EMBL" id="BCX48128.1"/>
    </source>
</evidence>
<dbReference type="InterPro" id="IPR044742">
    <property type="entry name" value="DEAD/DEAH_RhlB"/>
</dbReference>
<keyword evidence="2 9" id="KW-0547">Nucleotide-binding</keyword>
<evidence type="ECO:0000256" key="3">
    <source>
        <dbReference type="ARBA" id="ARBA00022801"/>
    </source>
</evidence>
<feature type="domain" description="Helicase C-terminal" evidence="12">
    <location>
        <begin position="217"/>
        <end position="379"/>
    </location>
</feature>
<keyword evidence="6" id="KW-0346">Stress response</keyword>
<feature type="region of interest" description="Disordered" evidence="10">
    <location>
        <begin position="436"/>
        <end position="480"/>
    </location>
</feature>
<dbReference type="GO" id="GO:0004386">
    <property type="term" value="F:helicase activity"/>
    <property type="evidence" value="ECO:0007669"/>
    <property type="project" value="UniProtKB-KW"/>
</dbReference>
<dbReference type="InterPro" id="IPR005580">
    <property type="entry name" value="DbpA/CsdA_RNA-bd_dom"/>
</dbReference>
<name>A0ABM7REL6_9BACT</name>
<organism evidence="14 15">
    <name type="scientific">Haloferula helveola</name>
    <dbReference type="NCBI Taxonomy" id="490095"/>
    <lineage>
        <taxon>Bacteria</taxon>
        <taxon>Pseudomonadati</taxon>
        <taxon>Verrucomicrobiota</taxon>
        <taxon>Verrucomicrobiia</taxon>
        <taxon>Verrucomicrobiales</taxon>
        <taxon>Verrucomicrobiaceae</taxon>
        <taxon>Haloferula</taxon>
    </lineage>
</organism>
<feature type="domain" description="DEAD-box RNA helicase Q" evidence="13">
    <location>
        <begin position="4"/>
        <end position="32"/>
    </location>
</feature>
<evidence type="ECO:0000256" key="10">
    <source>
        <dbReference type="SAM" id="MobiDB-lite"/>
    </source>
</evidence>
<dbReference type="InterPro" id="IPR050079">
    <property type="entry name" value="DEAD_box_RNA_helicase"/>
</dbReference>
<keyword evidence="15" id="KW-1185">Reference proteome</keyword>
<dbReference type="PROSITE" id="PS51195">
    <property type="entry name" value="Q_MOTIF"/>
    <property type="match status" value="1"/>
</dbReference>
<dbReference type="InterPro" id="IPR027417">
    <property type="entry name" value="P-loop_NTPase"/>
</dbReference>
<sequence>METPPFSELGLPDSLLAAVESLGFERPSPIQALSIPPALEGRDLIGLSQTGSGKTAAFTLPMLAKLDLDRFEPQALVLCPTRELANQVCEDIHRLGSKVATLRAVPVYGGAPIDRQLRALRQGAHVVVGTPGRVLDHLRRGSLQPGAIRMVVLDEADRMLDMGFRDEMEDLLADLPDDRQTLFFSATMNRAVSQLIERFGREPQTIKIEQKAKTVSSIDQCCYEVRQRSKVEVLSRLLDIEPSRLSIVFCNTKRSVDEATEALLARGYAVDRLHGDITQQMRERVLKRFRDRTIDVLVATDVAARGLDIDEIDLVINYDLPQDPEDYVHRIGRTGRAGRSGRAVSFVFGRDLHRLETIERYTRQPVRRERVPSQEQVEGRMADRLFEQLKERLGEGKFESYADQLDRLLEQGFTPTDVVSALISMLRDESGRDFNEIQEDHEEPGQRRGRQQRERREPRERGPKREHSTGPVDNSNMTPLFLSLGKQHGVKVGEIIGMLYNESGIPQGSIGHVKLFFKHSRVDVDAKVADQLIGAMKSVKYRNKPFVLDHDKGPR</sequence>
<dbReference type="Pfam" id="PF25399">
    <property type="entry name" value="DeaD_dimer"/>
    <property type="match status" value="1"/>
</dbReference>
<reference evidence="14 15" key="1">
    <citation type="submission" date="2021-06" db="EMBL/GenBank/DDBJ databases">
        <title>Complete genome of Haloferula helveola possessing various polysaccharide degrading enzymes.</title>
        <authorList>
            <person name="Takami H."/>
            <person name="Huang C."/>
            <person name="Hamasaki K."/>
        </authorList>
    </citation>
    <scope>NUCLEOTIDE SEQUENCE [LARGE SCALE GENOMIC DNA]</scope>
    <source>
        <strain evidence="14 15">CN-1</strain>
    </source>
</reference>
<evidence type="ECO:0000256" key="5">
    <source>
        <dbReference type="ARBA" id="ARBA00022840"/>
    </source>
</evidence>
<dbReference type="InterPro" id="IPR014001">
    <property type="entry name" value="Helicase_ATP-bd"/>
</dbReference>
<feature type="compositionally biased region" description="Basic and acidic residues" evidence="10">
    <location>
        <begin position="443"/>
        <end position="468"/>
    </location>
</feature>
<dbReference type="Pfam" id="PF00271">
    <property type="entry name" value="Helicase_C"/>
    <property type="match status" value="1"/>
</dbReference>
<dbReference type="SMART" id="SM00487">
    <property type="entry name" value="DEXDc"/>
    <property type="match status" value="1"/>
</dbReference>
<accession>A0ABM7REL6</accession>
<evidence type="ECO:0000256" key="4">
    <source>
        <dbReference type="ARBA" id="ARBA00022806"/>
    </source>
</evidence>
<evidence type="ECO:0000256" key="8">
    <source>
        <dbReference type="PROSITE-ProRule" id="PRU00552"/>
    </source>
</evidence>
<keyword evidence="3 9" id="KW-0378">Hydrolase</keyword>
<dbReference type="InterPro" id="IPR011545">
    <property type="entry name" value="DEAD/DEAH_box_helicase_dom"/>
</dbReference>
<proteinExistence type="inferred from homology"/>
<keyword evidence="1" id="KW-0963">Cytoplasm</keyword>
<dbReference type="PANTHER" id="PTHR47959">
    <property type="entry name" value="ATP-DEPENDENT RNA HELICASE RHLE-RELATED"/>
    <property type="match status" value="1"/>
</dbReference>
<feature type="domain" description="Helicase ATP-binding" evidence="11">
    <location>
        <begin position="35"/>
        <end position="206"/>
    </location>
</feature>
<evidence type="ECO:0000259" key="13">
    <source>
        <dbReference type="PROSITE" id="PS51195"/>
    </source>
</evidence>
<evidence type="ECO:0000259" key="11">
    <source>
        <dbReference type="PROSITE" id="PS51192"/>
    </source>
</evidence>
<dbReference type="Gene3D" id="3.30.70.330">
    <property type="match status" value="1"/>
</dbReference>
<evidence type="ECO:0000259" key="12">
    <source>
        <dbReference type="PROSITE" id="PS51194"/>
    </source>
</evidence>
<dbReference type="PROSITE" id="PS51192">
    <property type="entry name" value="HELICASE_ATP_BIND_1"/>
    <property type="match status" value="1"/>
</dbReference>
<dbReference type="EMBL" id="AP024702">
    <property type="protein sequence ID" value="BCX48128.1"/>
    <property type="molecule type" value="Genomic_DNA"/>
</dbReference>
<keyword evidence="4 9" id="KW-0347">Helicase</keyword>
<dbReference type="PANTHER" id="PTHR47959:SF1">
    <property type="entry name" value="ATP-DEPENDENT RNA HELICASE DBPA"/>
    <property type="match status" value="1"/>
</dbReference>
<comment type="similarity">
    <text evidence="7 9">Belongs to the DEAD box helicase family.</text>
</comment>
<dbReference type="InterPro" id="IPR012677">
    <property type="entry name" value="Nucleotide-bd_a/b_plait_sf"/>
</dbReference>
<dbReference type="InterPro" id="IPR014014">
    <property type="entry name" value="RNA_helicase_DEAD_Q_motif"/>
</dbReference>
<dbReference type="Proteomes" id="UP001374893">
    <property type="component" value="Chromosome"/>
</dbReference>
<evidence type="ECO:0000256" key="1">
    <source>
        <dbReference type="ARBA" id="ARBA00022490"/>
    </source>
</evidence>
<evidence type="ECO:0000256" key="9">
    <source>
        <dbReference type="RuleBase" id="RU000492"/>
    </source>
</evidence>
<keyword evidence="5 9" id="KW-0067">ATP-binding</keyword>
<evidence type="ECO:0000256" key="6">
    <source>
        <dbReference type="ARBA" id="ARBA00023016"/>
    </source>
</evidence>
<dbReference type="CDD" id="cd00268">
    <property type="entry name" value="DEADc"/>
    <property type="match status" value="1"/>
</dbReference>
<evidence type="ECO:0000313" key="15">
    <source>
        <dbReference type="Proteomes" id="UP001374893"/>
    </source>
</evidence>
<dbReference type="InterPro" id="IPR001650">
    <property type="entry name" value="Helicase_C-like"/>
</dbReference>
<gene>
    <name evidence="14" type="ORF">HAHE_20360</name>
</gene>
<dbReference type="InterPro" id="IPR057325">
    <property type="entry name" value="DeaD_dimer"/>
</dbReference>
<protein>
    <submittedName>
        <fullName evidence="14">RNA helicase</fullName>
    </submittedName>
</protein>
<dbReference type="SMART" id="SM00490">
    <property type="entry name" value="HELICc"/>
    <property type="match status" value="1"/>
</dbReference>
<dbReference type="PROSITE" id="PS00039">
    <property type="entry name" value="DEAD_ATP_HELICASE"/>
    <property type="match status" value="1"/>
</dbReference>
<evidence type="ECO:0000256" key="7">
    <source>
        <dbReference type="ARBA" id="ARBA00038437"/>
    </source>
</evidence>
<dbReference type="Pfam" id="PF00270">
    <property type="entry name" value="DEAD"/>
    <property type="match status" value="1"/>
</dbReference>
<dbReference type="Gene3D" id="3.40.50.300">
    <property type="entry name" value="P-loop containing nucleotide triphosphate hydrolases"/>
    <property type="match status" value="2"/>
</dbReference>
<dbReference type="Pfam" id="PF03880">
    <property type="entry name" value="DbpA"/>
    <property type="match status" value="1"/>
</dbReference>
<dbReference type="PROSITE" id="PS51194">
    <property type="entry name" value="HELICASE_CTER"/>
    <property type="match status" value="1"/>
</dbReference>
<evidence type="ECO:0000256" key="2">
    <source>
        <dbReference type="ARBA" id="ARBA00022741"/>
    </source>
</evidence>
<feature type="short sequence motif" description="Q motif" evidence="8">
    <location>
        <begin position="4"/>
        <end position="32"/>
    </location>
</feature>
<dbReference type="CDD" id="cd18787">
    <property type="entry name" value="SF2_C_DEAD"/>
    <property type="match status" value="1"/>
</dbReference>
<dbReference type="RefSeq" id="WP_338690725.1">
    <property type="nucleotide sequence ID" value="NZ_AP024702.1"/>
</dbReference>
<dbReference type="InterPro" id="IPR000629">
    <property type="entry name" value="RNA-helicase_DEAD-box_CS"/>
</dbReference>